<dbReference type="HOGENOM" id="CLU_010194_1_0_1"/>
<dbReference type="SUPFAM" id="SSF51735">
    <property type="entry name" value="NAD(P)-binding Rossmann-fold domains"/>
    <property type="match status" value="1"/>
</dbReference>
<keyword evidence="3" id="KW-0560">Oxidoreductase</keyword>
<evidence type="ECO:0000256" key="3">
    <source>
        <dbReference type="ARBA" id="ARBA00023002"/>
    </source>
</evidence>
<dbReference type="Gene3D" id="3.40.50.720">
    <property type="entry name" value="NAD(P)-binding Rossmann-like Domain"/>
    <property type="match status" value="1"/>
</dbReference>
<keyword evidence="2" id="KW-0521">NADP</keyword>
<dbReference type="STRING" id="1182542.W9Y446"/>
<protein>
    <submittedName>
        <fullName evidence="4">3-oxoacyl-[acyl-carrier protein] reductase</fullName>
    </submittedName>
</protein>
<dbReference type="PRINTS" id="PR00080">
    <property type="entry name" value="SDRFAMILY"/>
</dbReference>
<dbReference type="InterPro" id="IPR036291">
    <property type="entry name" value="NAD(P)-bd_dom_sf"/>
</dbReference>
<gene>
    <name evidence="4" type="ORF">A1O3_04648</name>
</gene>
<name>W9Y446_9EURO</name>
<dbReference type="RefSeq" id="XP_007732966.1">
    <property type="nucleotide sequence ID" value="XM_007734776.1"/>
</dbReference>
<dbReference type="GeneID" id="19168766"/>
<evidence type="ECO:0000256" key="1">
    <source>
        <dbReference type="ARBA" id="ARBA00006484"/>
    </source>
</evidence>
<evidence type="ECO:0000313" key="5">
    <source>
        <dbReference type="Proteomes" id="UP000019478"/>
    </source>
</evidence>
<dbReference type="PANTHER" id="PTHR24321">
    <property type="entry name" value="DEHYDROGENASES, SHORT CHAIN"/>
    <property type="match status" value="1"/>
</dbReference>
<keyword evidence="5" id="KW-1185">Reference proteome</keyword>
<dbReference type="EMBL" id="AMGY01000004">
    <property type="protein sequence ID" value="EXJ83981.1"/>
    <property type="molecule type" value="Genomic_DNA"/>
</dbReference>
<comment type="similarity">
    <text evidence="1">Belongs to the short-chain dehydrogenases/reductases (SDR) family.</text>
</comment>
<sequence length="277" mass="29214">MAPPTLFPGVAVITGAGGVDSVAEQDIGIGAHVALAFAAEGCSRIAITDLSTTLLQQTVESIQATRPGVEVFSEPGDITDADFVGTFMKRVVEKFHRIDYAVNCAGILGKDQRSDEMDLASFDAINSVNYRGCWLSSRAELQAMLKQEPLPGLSASRPAQRGAIVNIASQLGIVSRPKAPAYCASKSAVIGMTRADAIDYSTDNIRINCVCPGVIKTAMTTGTEEVAERLAPAVRIAPMQRMGLPEEVADAVLFLCSPKASFVQGHALVVDGGYIIN</sequence>
<dbReference type="InterPro" id="IPR002347">
    <property type="entry name" value="SDR_fam"/>
</dbReference>
<dbReference type="Proteomes" id="UP000019478">
    <property type="component" value="Unassembled WGS sequence"/>
</dbReference>
<dbReference type="CDD" id="cd05233">
    <property type="entry name" value="SDR_c"/>
    <property type="match status" value="1"/>
</dbReference>
<accession>W9Y446</accession>
<evidence type="ECO:0000256" key="2">
    <source>
        <dbReference type="ARBA" id="ARBA00022857"/>
    </source>
</evidence>
<dbReference type="FunFam" id="3.40.50.720:FF:000084">
    <property type="entry name" value="Short-chain dehydrogenase reductase"/>
    <property type="match status" value="1"/>
</dbReference>
<dbReference type="GO" id="GO:0016491">
    <property type="term" value="F:oxidoreductase activity"/>
    <property type="evidence" value="ECO:0007669"/>
    <property type="project" value="UniProtKB-KW"/>
</dbReference>
<dbReference type="PRINTS" id="PR00081">
    <property type="entry name" value="GDHRDH"/>
</dbReference>
<dbReference type="PANTHER" id="PTHR24321:SF12">
    <property type="entry name" value="SHORT-CHAIN DEHYDROGENASE_REDUCTASE FAMILY, PUTATIVE (AFU_ORTHOLOGUE AFUA_5G14340)-RELATED"/>
    <property type="match status" value="1"/>
</dbReference>
<dbReference type="Pfam" id="PF13561">
    <property type="entry name" value="adh_short_C2"/>
    <property type="match status" value="1"/>
</dbReference>
<dbReference type="OrthoDB" id="5840532at2759"/>
<organism evidence="4 5">
    <name type="scientific">Capronia epimyces CBS 606.96</name>
    <dbReference type="NCBI Taxonomy" id="1182542"/>
    <lineage>
        <taxon>Eukaryota</taxon>
        <taxon>Fungi</taxon>
        <taxon>Dikarya</taxon>
        <taxon>Ascomycota</taxon>
        <taxon>Pezizomycotina</taxon>
        <taxon>Eurotiomycetes</taxon>
        <taxon>Chaetothyriomycetidae</taxon>
        <taxon>Chaetothyriales</taxon>
        <taxon>Herpotrichiellaceae</taxon>
        <taxon>Capronia</taxon>
    </lineage>
</organism>
<dbReference type="AlphaFoldDB" id="W9Y446"/>
<comment type="caution">
    <text evidence="4">The sequence shown here is derived from an EMBL/GenBank/DDBJ whole genome shotgun (WGS) entry which is preliminary data.</text>
</comment>
<proteinExistence type="inferred from homology"/>
<evidence type="ECO:0000313" key="4">
    <source>
        <dbReference type="EMBL" id="EXJ83981.1"/>
    </source>
</evidence>
<reference evidence="4 5" key="1">
    <citation type="submission" date="2013-03" db="EMBL/GenBank/DDBJ databases">
        <title>The Genome Sequence of Capronia epimyces CBS 606.96.</title>
        <authorList>
            <consortium name="The Broad Institute Genomics Platform"/>
            <person name="Cuomo C."/>
            <person name="de Hoog S."/>
            <person name="Gorbushina A."/>
            <person name="Walker B."/>
            <person name="Young S.K."/>
            <person name="Zeng Q."/>
            <person name="Gargeya S."/>
            <person name="Fitzgerald M."/>
            <person name="Haas B."/>
            <person name="Abouelleil A."/>
            <person name="Allen A.W."/>
            <person name="Alvarado L."/>
            <person name="Arachchi H.M."/>
            <person name="Berlin A.M."/>
            <person name="Chapman S.B."/>
            <person name="Gainer-Dewar J."/>
            <person name="Goldberg J."/>
            <person name="Griggs A."/>
            <person name="Gujja S."/>
            <person name="Hansen M."/>
            <person name="Howarth C."/>
            <person name="Imamovic A."/>
            <person name="Ireland A."/>
            <person name="Larimer J."/>
            <person name="McCowan C."/>
            <person name="Murphy C."/>
            <person name="Pearson M."/>
            <person name="Poon T.W."/>
            <person name="Priest M."/>
            <person name="Roberts A."/>
            <person name="Saif S."/>
            <person name="Shea T."/>
            <person name="Sisk P."/>
            <person name="Sykes S."/>
            <person name="Wortman J."/>
            <person name="Nusbaum C."/>
            <person name="Birren B."/>
        </authorList>
    </citation>
    <scope>NUCLEOTIDE SEQUENCE [LARGE SCALE GENOMIC DNA]</scope>
    <source>
        <strain evidence="4 5">CBS 606.96</strain>
    </source>
</reference>
<dbReference type="eggNOG" id="KOG1200">
    <property type="taxonomic scope" value="Eukaryota"/>
</dbReference>